<dbReference type="EMBL" id="JH795264">
    <property type="protein sequence ID" value="ELQ57926.1"/>
    <property type="molecule type" value="Genomic_DNA"/>
</dbReference>
<feature type="chain" id="PRO_5003977362" description="EthD domain-containing protein" evidence="2">
    <location>
        <begin position="22"/>
        <end position="199"/>
    </location>
</feature>
<name>L7IPQ5_PYRO1</name>
<keyword evidence="2" id="KW-0732">Signal</keyword>
<proteinExistence type="inferred from homology"/>
<evidence type="ECO:0000256" key="2">
    <source>
        <dbReference type="SAM" id="SignalP"/>
    </source>
</evidence>
<dbReference type="InterPro" id="IPR011008">
    <property type="entry name" value="Dimeric_a/b-barrel"/>
</dbReference>
<reference evidence="4" key="1">
    <citation type="journal article" date="2012" name="PLoS Genet.">
        <title>Comparative analysis of the genomes of two field isolates of the rice blast fungus Magnaporthe oryzae.</title>
        <authorList>
            <person name="Xue M."/>
            <person name="Yang J."/>
            <person name="Li Z."/>
            <person name="Hu S."/>
            <person name="Yao N."/>
            <person name="Dean R.A."/>
            <person name="Zhao W."/>
            <person name="Shen M."/>
            <person name="Zhang H."/>
            <person name="Li C."/>
            <person name="Liu L."/>
            <person name="Cao L."/>
            <person name="Xu X."/>
            <person name="Xing Y."/>
            <person name="Hsiang T."/>
            <person name="Zhang Z."/>
            <person name="Xu J.R."/>
            <person name="Peng Y.L."/>
        </authorList>
    </citation>
    <scope>NUCLEOTIDE SEQUENCE [LARGE SCALE GENOMIC DNA]</scope>
    <source>
        <strain evidence="4">P131</strain>
    </source>
</reference>
<protein>
    <recommendedName>
        <fullName evidence="3">EthD domain-containing protein</fullName>
    </recommendedName>
</protein>
<dbReference type="Gene3D" id="3.30.70.100">
    <property type="match status" value="1"/>
</dbReference>
<dbReference type="AlphaFoldDB" id="L7IPQ5"/>
<dbReference type="GO" id="GO:0016491">
    <property type="term" value="F:oxidoreductase activity"/>
    <property type="evidence" value="ECO:0007669"/>
    <property type="project" value="InterPro"/>
</dbReference>
<sequence>MHTQVTVLAAYAAVLIPAALAAHMVVPNVTPSVASNSMQMLSYIKRKSCMRRDDFLRHWFEVHAPIVAPLALKFGITGYSQIQAFGQILPQNAGEDDPASNELTSFDGIASFIYPNASVLLDMLAHPYYTAVVANDEAKFIDKKAHNGGQVAVYVAEVVPVVGYGKNDTAVAVDIWTGDEATREKYQALFDEYDKRHFG</sequence>
<feature type="domain" description="EthD" evidence="3">
    <location>
        <begin position="50"/>
        <end position="143"/>
    </location>
</feature>
<organism>
    <name type="scientific">Pyricularia oryzae (strain P131)</name>
    <name type="common">Rice blast fungus</name>
    <name type="synonym">Magnaporthe oryzae</name>
    <dbReference type="NCBI Taxonomy" id="1143193"/>
    <lineage>
        <taxon>Eukaryota</taxon>
        <taxon>Fungi</taxon>
        <taxon>Dikarya</taxon>
        <taxon>Ascomycota</taxon>
        <taxon>Pezizomycotina</taxon>
        <taxon>Sordariomycetes</taxon>
        <taxon>Sordariomycetidae</taxon>
        <taxon>Magnaporthales</taxon>
        <taxon>Pyriculariaceae</taxon>
        <taxon>Pyricularia</taxon>
    </lineage>
</organism>
<feature type="signal peptide" evidence="2">
    <location>
        <begin position="1"/>
        <end position="21"/>
    </location>
</feature>
<dbReference type="InterPro" id="IPR009799">
    <property type="entry name" value="EthD_dom"/>
</dbReference>
<evidence type="ECO:0000256" key="1">
    <source>
        <dbReference type="ARBA" id="ARBA00005986"/>
    </source>
</evidence>
<dbReference type="Pfam" id="PF07110">
    <property type="entry name" value="EthD"/>
    <property type="match status" value="1"/>
</dbReference>
<comment type="similarity">
    <text evidence="1">Belongs to the tpcK family.</text>
</comment>
<dbReference type="SUPFAM" id="SSF54909">
    <property type="entry name" value="Dimeric alpha+beta barrel"/>
    <property type="match status" value="1"/>
</dbReference>
<gene>
    <name evidence="4" type="ORF">OOW_P131scaffold01773g2</name>
</gene>
<accession>L7IPQ5</accession>
<evidence type="ECO:0000313" key="4">
    <source>
        <dbReference type="EMBL" id="ELQ57926.1"/>
    </source>
</evidence>
<evidence type="ECO:0000259" key="3">
    <source>
        <dbReference type="Pfam" id="PF07110"/>
    </source>
</evidence>